<evidence type="ECO:0000259" key="1">
    <source>
        <dbReference type="Pfam" id="PF13333"/>
    </source>
</evidence>
<dbReference type="OrthoDB" id="3257291at2"/>
<dbReference type="InterPro" id="IPR001584">
    <property type="entry name" value="Integrase_cat-core"/>
</dbReference>
<dbReference type="Pfam" id="PF13333">
    <property type="entry name" value="rve_2"/>
    <property type="match status" value="1"/>
</dbReference>
<gene>
    <name evidence="2" type="ORF">SAMN05421833_11851</name>
</gene>
<evidence type="ECO:0000313" key="2">
    <source>
        <dbReference type="EMBL" id="SIR88084.1"/>
    </source>
</evidence>
<dbReference type="Proteomes" id="UP000186096">
    <property type="component" value="Unassembled WGS sequence"/>
</dbReference>
<keyword evidence="3" id="KW-1185">Reference proteome</keyword>
<protein>
    <submittedName>
        <fullName evidence="2">Integrase core domain-containing protein</fullName>
    </submittedName>
</protein>
<evidence type="ECO:0000313" key="3">
    <source>
        <dbReference type="Proteomes" id="UP000186096"/>
    </source>
</evidence>
<sequence>MQTELLNRRRWNTRIELANAIFECLEIFHNRQRRHSALGMRTPVEYEMLYANTQLA</sequence>
<reference evidence="3" key="1">
    <citation type="submission" date="2017-01" db="EMBL/GenBank/DDBJ databases">
        <authorList>
            <person name="Varghese N."/>
            <person name="Submissions S."/>
        </authorList>
    </citation>
    <scope>NUCLEOTIDE SEQUENCE [LARGE SCALE GENOMIC DNA]</scope>
    <source>
        <strain evidence="3">ATCC 12950</strain>
    </source>
</reference>
<organism evidence="2 3">
    <name type="scientific">Microbispora rosea</name>
    <dbReference type="NCBI Taxonomy" id="58117"/>
    <lineage>
        <taxon>Bacteria</taxon>
        <taxon>Bacillati</taxon>
        <taxon>Actinomycetota</taxon>
        <taxon>Actinomycetes</taxon>
        <taxon>Streptosporangiales</taxon>
        <taxon>Streptosporangiaceae</taxon>
        <taxon>Microbispora</taxon>
    </lineage>
</organism>
<dbReference type="STRING" id="58117.SAMN05421833_11851"/>
<name>A0A1N7EJ60_9ACTN</name>
<dbReference type="AlphaFoldDB" id="A0A1N7EJ60"/>
<accession>A0A1N7EJ60</accession>
<feature type="domain" description="Integrase catalytic" evidence="1">
    <location>
        <begin position="2"/>
        <end position="47"/>
    </location>
</feature>
<proteinExistence type="predicted"/>
<dbReference type="RefSeq" id="WP_083744533.1">
    <property type="nucleotide sequence ID" value="NZ_FTNI01000018.1"/>
</dbReference>
<dbReference type="EMBL" id="FTNI01000018">
    <property type="protein sequence ID" value="SIR88084.1"/>
    <property type="molecule type" value="Genomic_DNA"/>
</dbReference>
<dbReference type="GO" id="GO:0015074">
    <property type="term" value="P:DNA integration"/>
    <property type="evidence" value="ECO:0007669"/>
    <property type="project" value="InterPro"/>
</dbReference>